<gene>
    <name evidence="1" type="ORF">NQU55_07560</name>
</gene>
<proteinExistence type="predicted"/>
<dbReference type="InterPro" id="IPR011990">
    <property type="entry name" value="TPR-like_helical_dom_sf"/>
</dbReference>
<reference evidence="1" key="1">
    <citation type="submission" date="2022-06" db="EMBL/GenBank/DDBJ databases">
        <title>WGS of actinobacteria.</title>
        <authorList>
            <person name="Thawai C."/>
        </authorList>
    </citation>
    <scope>NUCLEOTIDE SEQUENCE</scope>
    <source>
        <strain evidence="1">AA8</strain>
    </source>
</reference>
<protein>
    <recommendedName>
        <fullName evidence="3">Regulatory protein</fullName>
    </recommendedName>
</protein>
<keyword evidence="2" id="KW-1185">Reference proteome</keyword>
<sequence length="453" mass="49421">MVSRVRTPNEGLARLLNQARWSRAQFARIINRLGAEAGLALHYDQSAVSHWVRGTTPQPPVRRLIVEAFSRKLHRTVTHAEAGLPLTPYDQPPPGVDTIEEIVDLGRADMDPSRRGVIAAASLFSAALTVPLFATSAQAAAPAPVTPGKQTVRIGAGQVTTVRTMIDKIADILDDLGGAHARPMAAAFLVNTVVPWLRAEATAAVKRDMLAAASDLVYLTGWMAMYERDHGTAQTYYTRALRLAGHAEDHVTYCRTLRGMSLQASNLGYGPLALKLADAAAEAAPKAGPRLQAFLTGQQAHATSMVGDQRRARSLLAATETALMKADNRRESIGGYDQSAYAFHVSHVLYEGKDLPGSIKALQQALRVQPSGERQGRVHFYGLLAQRQLEYGHLDAACQSWARFLDDYEHISSARGDEHFDTMRLRLKPFMNAQAVRKLSPRISEVATLKTHA</sequence>
<comment type="caution">
    <text evidence="1">The sequence shown here is derived from an EMBL/GenBank/DDBJ whole genome shotgun (WGS) entry which is preliminary data.</text>
</comment>
<evidence type="ECO:0000313" key="1">
    <source>
        <dbReference type="EMBL" id="MCQ8769636.1"/>
    </source>
</evidence>
<evidence type="ECO:0008006" key="3">
    <source>
        <dbReference type="Google" id="ProtNLM"/>
    </source>
</evidence>
<name>A0A9X2RMR2_9ACTN</name>
<dbReference type="Gene3D" id="1.25.40.10">
    <property type="entry name" value="Tetratricopeptide repeat domain"/>
    <property type="match status" value="1"/>
</dbReference>
<evidence type="ECO:0000313" key="2">
    <source>
        <dbReference type="Proteomes" id="UP001142374"/>
    </source>
</evidence>
<organism evidence="1 2">
    <name type="scientific">Streptomyces telluris</name>
    <dbReference type="NCBI Taxonomy" id="2720021"/>
    <lineage>
        <taxon>Bacteria</taxon>
        <taxon>Bacillati</taxon>
        <taxon>Actinomycetota</taxon>
        <taxon>Actinomycetes</taxon>
        <taxon>Kitasatosporales</taxon>
        <taxon>Streptomycetaceae</taxon>
        <taxon>Streptomyces</taxon>
    </lineage>
</organism>
<dbReference type="AlphaFoldDB" id="A0A9X2RMR2"/>
<accession>A0A9X2RMR2</accession>
<dbReference type="RefSeq" id="WP_168091182.1">
    <property type="nucleotide sequence ID" value="NZ_JAATER010000015.1"/>
</dbReference>
<dbReference type="Proteomes" id="UP001142374">
    <property type="component" value="Unassembled WGS sequence"/>
</dbReference>
<dbReference type="EMBL" id="JANIID010000004">
    <property type="protein sequence ID" value="MCQ8769636.1"/>
    <property type="molecule type" value="Genomic_DNA"/>
</dbReference>